<feature type="compositionally biased region" description="Basic and acidic residues" evidence="4">
    <location>
        <begin position="163"/>
        <end position="172"/>
    </location>
</feature>
<feature type="compositionally biased region" description="Basic and acidic residues" evidence="4">
    <location>
        <begin position="135"/>
        <end position="146"/>
    </location>
</feature>
<evidence type="ECO:0000313" key="7">
    <source>
        <dbReference type="Proteomes" id="UP000813385"/>
    </source>
</evidence>
<dbReference type="SUPFAM" id="SSF57716">
    <property type="entry name" value="Glucocorticoid receptor-like (DNA-binding domain)"/>
    <property type="match status" value="2"/>
</dbReference>
<evidence type="ECO:0000256" key="2">
    <source>
        <dbReference type="ARBA" id="ARBA00022833"/>
    </source>
</evidence>
<proteinExistence type="predicted"/>
<dbReference type="Gene3D" id="2.10.110.10">
    <property type="entry name" value="Cysteine Rich Protein"/>
    <property type="match status" value="3"/>
</dbReference>
<dbReference type="SMART" id="SM00132">
    <property type="entry name" value="LIM"/>
    <property type="match status" value="3"/>
</dbReference>
<dbReference type="GO" id="GO:0030695">
    <property type="term" value="F:GTPase regulator activity"/>
    <property type="evidence" value="ECO:0007669"/>
    <property type="project" value="UniProtKB-ARBA"/>
</dbReference>
<feature type="compositionally biased region" description="Polar residues" evidence="4">
    <location>
        <begin position="227"/>
        <end position="254"/>
    </location>
</feature>
<sequence length="793" mass="86780">MYRRKSKERGRNVTPPSPSYMNNDQFAAYLADLRNNRVARPGGARPQPSAPSNRPGEKQTLPKLPANDASSTTGSVLPESAPESTSYVEARAPSATASSRWSTASSASRQLPQPISSGKELKASDVVARATYMERGQRWMEKEEVGSLRQAMDHMGLGSTDQSQDKDDEEQRLYNAALGEASELVWQHRNGGGREPDPHAPFRYKPHMRKNSYQHARAASVGKRTDSGSVAGSSEGTGRPSLESQPSSQRSRYSFNDGRERRPEAMAPSSSIGHGDAKRLPAIQGQRRASAKRNISGEVRQSFSGDQIWEEPETQAATSPSAEPPIQHATAPAPLADMPRNPQYPSQVALDKPGANPRPRSTVDIHRNPPSQSRNPQYTTNPPSSRSNSTEPVAKKNGMEIRGEDIRDATSMRLKDRSARLPQPSAVSHNPGRPIVSFDANWNPPEEAADQGSGSTRGDKPGEELYQKRGRSMDIPTIVVAGEDDAIQERPSQPAPPVIVVEESPPISSSSANIPLIVTPDDEPATPKSNAETSRPRPLPVPGAASTRRAPAGRPRGHWSPAPGSSSQTGTSCHECGYMIEGRFVALAGGSERFHPQCFSCYACGTGLEALEISPEPEAARNERISRIRRRAQGEVLEELPGKGMAEDGDERLRFYCHLDWHELFAPKCKHCKTPILGEHIVALGEHWHYGHFFCAECGDPFEQGMTHIEKDGYAWCINCQTKRTERRAPKCKMCGIAVIGQYLQALGGEWHESCFRCAHCQGGFDDGQVFPKEEGEKMIVLCTACRMRDLKA</sequence>
<keyword evidence="7" id="KW-1185">Reference proteome</keyword>
<feature type="compositionally biased region" description="Basic and acidic residues" evidence="4">
    <location>
        <begin position="457"/>
        <end position="467"/>
    </location>
</feature>
<dbReference type="FunFam" id="2.10.110.10:FF:000077">
    <property type="entry name" value="LIM domain protein"/>
    <property type="match status" value="1"/>
</dbReference>
<feature type="region of interest" description="Disordered" evidence="4">
    <location>
        <begin position="487"/>
        <end position="571"/>
    </location>
</feature>
<dbReference type="PANTHER" id="PTHR24216:SF8">
    <property type="entry name" value="PAXILLIN, ISOFORM F"/>
    <property type="match status" value="1"/>
</dbReference>
<dbReference type="PROSITE" id="PS50023">
    <property type="entry name" value="LIM_DOMAIN_2"/>
    <property type="match status" value="3"/>
</dbReference>
<reference evidence="6" key="1">
    <citation type="journal article" date="2021" name="Nat. Commun.">
        <title>Genetic determinants of endophytism in the Arabidopsis root mycobiome.</title>
        <authorList>
            <person name="Mesny F."/>
            <person name="Miyauchi S."/>
            <person name="Thiergart T."/>
            <person name="Pickel B."/>
            <person name="Atanasova L."/>
            <person name="Karlsson M."/>
            <person name="Huettel B."/>
            <person name="Barry K.W."/>
            <person name="Haridas S."/>
            <person name="Chen C."/>
            <person name="Bauer D."/>
            <person name="Andreopoulos W."/>
            <person name="Pangilinan J."/>
            <person name="LaButti K."/>
            <person name="Riley R."/>
            <person name="Lipzen A."/>
            <person name="Clum A."/>
            <person name="Drula E."/>
            <person name="Henrissat B."/>
            <person name="Kohler A."/>
            <person name="Grigoriev I.V."/>
            <person name="Martin F.M."/>
            <person name="Hacquard S."/>
        </authorList>
    </citation>
    <scope>NUCLEOTIDE SEQUENCE</scope>
    <source>
        <strain evidence="6">MPI-CAGE-AT-0016</strain>
    </source>
</reference>
<feature type="region of interest" description="Disordered" evidence="4">
    <location>
        <begin position="1"/>
        <end position="475"/>
    </location>
</feature>
<keyword evidence="1 3" id="KW-0479">Metal-binding</keyword>
<gene>
    <name evidence="6" type="ORF">B0T11DRAFT_258964</name>
</gene>
<dbReference type="PROSITE" id="PS00478">
    <property type="entry name" value="LIM_DOMAIN_1"/>
    <property type="match status" value="1"/>
</dbReference>
<evidence type="ECO:0000313" key="6">
    <source>
        <dbReference type="EMBL" id="KAH7359095.1"/>
    </source>
</evidence>
<dbReference type="AlphaFoldDB" id="A0A8K0TBY1"/>
<dbReference type="PANTHER" id="PTHR24216">
    <property type="entry name" value="PAXILLIN-RELATED"/>
    <property type="match status" value="1"/>
</dbReference>
<dbReference type="InterPro" id="IPR001781">
    <property type="entry name" value="Znf_LIM"/>
</dbReference>
<organism evidence="6 7">
    <name type="scientific">Plectosphaerella cucumerina</name>
    <dbReference type="NCBI Taxonomy" id="40658"/>
    <lineage>
        <taxon>Eukaryota</taxon>
        <taxon>Fungi</taxon>
        <taxon>Dikarya</taxon>
        <taxon>Ascomycota</taxon>
        <taxon>Pezizomycotina</taxon>
        <taxon>Sordariomycetes</taxon>
        <taxon>Hypocreomycetidae</taxon>
        <taxon>Glomerellales</taxon>
        <taxon>Plectosphaerellaceae</taxon>
        <taxon>Plectosphaerella</taxon>
    </lineage>
</organism>
<evidence type="ECO:0000259" key="5">
    <source>
        <dbReference type="PROSITE" id="PS50023"/>
    </source>
</evidence>
<dbReference type="CDD" id="cd08368">
    <property type="entry name" value="LIM"/>
    <property type="match status" value="1"/>
</dbReference>
<feature type="compositionally biased region" description="Low complexity" evidence="4">
    <location>
        <begin position="498"/>
        <end position="512"/>
    </location>
</feature>
<keyword evidence="3" id="KW-0440">LIM domain</keyword>
<feature type="compositionally biased region" description="Low complexity" evidence="4">
    <location>
        <begin position="379"/>
        <end position="390"/>
    </location>
</feature>
<evidence type="ECO:0000256" key="4">
    <source>
        <dbReference type="SAM" id="MobiDB-lite"/>
    </source>
</evidence>
<feature type="domain" description="LIM zinc-binding" evidence="5">
    <location>
        <begin position="667"/>
        <end position="727"/>
    </location>
</feature>
<feature type="compositionally biased region" description="Low complexity" evidence="4">
    <location>
        <begin position="90"/>
        <end position="109"/>
    </location>
</feature>
<evidence type="ECO:0000256" key="3">
    <source>
        <dbReference type="PROSITE-ProRule" id="PRU00125"/>
    </source>
</evidence>
<dbReference type="Proteomes" id="UP000813385">
    <property type="component" value="Unassembled WGS sequence"/>
</dbReference>
<feature type="compositionally biased region" description="Basic and acidic residues" evidence="4">
    <location>
        <begin position="393"/>
        <end position="419"/>
    </location>
</feature>
<dbReference type="EMBL" id="JAGPXD010000004">
    <property type="protein sequence ID" value="KAH7359095.1"/>
    <property type="molecule type" value="Genomic_DNA"/>
</dbReference>
<dbReference type="GO" id="GO:0046872">
    <property type="term" value="F:metal ion binding"/>
    <property type="evidence" value="ECO:0007669"/>
    <property type="project" value="UniProtKB-KW"/>
</dbReference>
<accession>A0A8K0TBY1</accession>
<dbReference type="Pfam" id="PF00412">
    <property type="entry name" value="LIM"/>
    <property type="match status" value="3"/>
</dbReference>
<comment type="caution">
    <text evidence="6">The sequence shown here is derived from an EMBL/GenBank/DDBJ whole genome shotgun (WGS) entry which is preliminary data.</text>
</comment>
<feature type="domain" description="LIM zinc-binding" evidence="5">
    <location>
        <begin position="730"/>
        <end position="793"/>
    </location>
</feature>
<feature type="compositionally biased region" description="Basic residues" evidence="4">
    <location>
        <begin position="202"/>
        <end position="212"/>
    </location>
</feature>
<feature type="domain" description="LIM zinc-binding" evidence="5">
    <location>
        <begin position="571"/>
        <end position="633"/>
    </location>
</feature>
<feature type="compositionally biased region" description="Polar residues" evidence="4">
    <location>
        <begin position="369"/>
        <end position="378"/>
    </location>
</feature>
<protein>
    <submittedName>
        <fullName evidence="6">LIM domain-containing protein</fullName>
    </submittedName>
</protein>
<keyword evidence="2 3" id="KW-0862">Zinc</keyword>
<dbReference type="OrthoDB" id="15567at2759"/>
<name>A0A8K0TBY1_9PEZI</name>
<evidence type="ECO:0000256" key="1">
    <source>
        <dbReference type="ARBA" id="ARBA00022723"/>
    </source>
</evidence>